<dbReference type="InterPro" id="IPR013249">
    <property type="entry name" value="RNA_pol_sigma70_r4_t2"/>
</dbReference>
<dbReference type="InterPro" id="IPR014284">
    <property type="entry name" value="RNA_pol_sigma-70_dom"/>
</dbReference>
<dbReference type="RefSeq" id="WP_248341780.1">
    <property type="nucleotide sequence ID" value="NZ_AP025592.1"/>
</dbReference>
<evidence type="ECO:0000259" key="6">
    <source>
        <dbReference type="Pfam" id="PF08281"/>
    </source>
</evidence>
<name>A0ABN6N8H4_9BACT</name>
<dbReference type="Pfam" id="PF04542">
    <property type="entry name" value="Sigma70_r2"/>
    <property type="match status" value="1"/>
</dbReference>
<dbReference type="Proteomes" id="UP001162734">
    <property type="component" value="Chromosome"/>
</dbReference>
<comment type="similarity">
    <text evidence="1">Belongs to the sigma-70 factor family. ECF subfamily.</text>
</comment>
<keyword evidence="2" id="KW-0805">Transcription regulation</keyword>
<evidence type="ECO:0000256" key="2">
    <source>
        <dbReference type="ARBA" id="ARBA00023015"/>
    </source>
</evidence>
<evidence type="ECO:0000256" key="3">
    <source>
        <dbReference type="ARBA" id="ARBA00023082"/>
    </source>
</evidence>
<gene>
    <name evidence="7" type="ORF">AMPC_26200</name>
</gene>
<feature type="domain" description="RNA polymerase sigma factor 70 region 4 type 2" evidence="6">
    <location>
        <begin position="118"/>
        <end position="169"/>
    </location>
</feature>
<dbReference type="Pfam" id="PF08281">
    <property type="entry name" value="Sigma70_r4_2"/>
    <property type="match status" value="1"/>
</dbReference>
<accession>A0ABN6N8H4</accession>
<organism evidence="7 8">
    <name type="scientific">Anaeromyxobacter paludicola</name>
    <dbReference type="NCBI Taxonomy" id="2918171"/>
    <lineage>
        <taxon>Bacteria</taxon>
        <taxon>Pseudomonadati</taxon>
        <taxon>Myxococcota</taxon>
        <taxon>Myxococcia</taxon>
        <taxon>Myxococcales</taxon>
        <taxon>Cystobacterineae</taxon>
        <taxon>Anaeromyxobacteraceae</taxon>
        <taxon>Anaeromyxobacter</taxon>
    </lineage>
</organism>
<evidence type="ECO:0000256" key="1">
    <source>
        <dbReference type="ARBA" id="ARBA00010641"/>
    </source>
</evidence>
<feature type="domain" description="RNA polymerase sigma-70 region 2" evidence="5">
    <location>
        <begin position="19"/>
        <end position="82"/>
    </location>
</feature>
<proteinExistence type="inferred from homology"/>
<dbReference type="InterPro" id="IPR013325">
    <property type="entry name" value="RNA_pol_sigma_r2"/>
</dbReference>
<dbReference type="PANTHER" id="PTHR43133">
    <property type="entry name" value="RNA POLYMERASE ECF-TYPE SIGMA FACTO"/>
    <property type="match status" value="1"/>
</dbReference>
<dbReference type="NCBIfam" id="TIGR02937">
    <property type="entry name" value="sigma70-ECF"/>
    <property type="match status" value="1"/>
</dbReference>
<evidence type="ECO:0008006" key="9">
    <source>
        <dbReference type="Google" id="ProtNLM"/>
    </source>
</evidence>
<dbReference type="InterPro" id="IPR007627">
    <property type="entry name" value="RNA_pol_sigma70_r2"/>
</dbReference>
<dbReference type="PANTHER" id="PTHR43133:SF25">
    <property type="entry name" value="RNA POLYMERASE SIGMA FACTOR RFAY-RELATED"/>
    <property type="match status" value="1"/>
</dbReference>
<dbReference type="Gene3D" id="1.10.1740.10">
    <property type="match status" value="1"/>
</dbReference>
<reference evidence="8" key="1">
    <citation type="journal article" date="2022" name="Int. J. Syst. Evol. Microbiol.">
        <title>Anaeromyxobacter oryzae sp. nov., Anaeromyxobacter diazotrophicus sp. nov. and Anaeromyxobacter paludicola sp. nov., isolated from paddy soils.</title>
        <authorList>
            <person name="Itoh H."/>
            <person name="Xu Z."/>
            <person name="Mise K."/>
            <person name="Masuda Y."/>
            <person name="Ushijima N."/>
            <person name="Hayakawa C."/>
            <person name="Shiratori Y."/>
            <person name="Senoo K."/>
        </authorList>
    </citation>
    <scope>NUCLEOTIDE SEQUENCE [LARGE SCALE GENOMIC DNA]</scope>
    <source>
        <strain evidence="8">Red630</strain>
    </source>
</reference>
<evidence type="ECO:0000313" key="8">
    <source>
        <dbReference type="Proteomes" id="UP001162734"/>
    </source>
</evidence>
<evidence type="ECO:0000313" key="7">
    <source>
        <dbReference type="EMBL" id="BDG09507.1"/>
    </source>
</evidence>
<evidence type="ECO:0000259" key="5">
    <source>
        <dbReference type="Pfam" id="PF04542"/>
    </source>
</evidence>
<dbReference type="SUPFAM" id="SSF88659">
    <property type="entry name" value="Sigma3 and sigma4 domains of RNA polymerase sigma factors"/>
    <property type="match status" value="1"/>
</dbReference>
<evidence type="ECO:0000256" key="4">
    <source>
        <dbReference type="ARBA" id="ARBA00023163"/>
    </source>
</evidence>
<dbReference type="InterPro" id="IPR039425">
    <property type="entry name" value="RNA_pol_sigma-70-like"/>
</dbReference>
<keyword evidence="4" id="KW-0804">Transcription</keyword>
<protein>
    <recommendedName>
        <fullName evidence="9">Sigma-70 family RNA polymerase sigma factor</fullName>
    </recommendedName>
</protein>
<dbReference type="SUPFAM" id="SSF88946">
    <property type="entry name" value="Sigma2 domain of RNA polymerase sigma factors"/>
    <property type="match status" value="1"/>
</dbReference>
<keyword evidence="3" id="KW-0731">Sigma factor</keyword>
<dbReference type="Gene3D" id="1.10.10.10">
    <property type="entry name" value="Winged helix-like DNA-binding domain superfamily/Winged helix DNA-binding domain"/>
    <property type="match status" value="1"/>
</dbReference>
<dbReference type="InterPro" id="IPR013324">
    <property type="entry name" value="RNA_pol_sigma_r3/r4-like"/>
</dbReference>
<dbReference type="EMBL" id="AP025592">
    <property type="protein sequence ID" value="BDG09507.1"/>
    <property type="molecule type" value="Genomic_DNA"/>
</dbReference>
<dbReference type="InterPro" id="IPR036388">
    <property type="entry name" value="WH-like_DNA-bd_sf"/>
</dbReference>
<sequence>MARWRSEDEVAALGREALAHADALHDLAWHLTRDDEEAADLVQETFAHALQAARRFEPGNLRAWLFRILRNAFLSRRRRDRRSPIDASLDGDDAADRAAPVAGREGLEAEQLRRVVGDEIEAALASLSTEARWVVLLDQEGLTEAEMAATLECPAGTVKSRLARARAALRERLADYGAEGGLP</sequence>
<keyword evidence="8" id="KW-1185">Reference proteome</keyword>